<evidence type="ECO:0000256" key="12">
    <source>
        <dbReference type="ARBA" id="ARBA00023014"/>
    </source>
</evidence>
<keyword evidence="13" id="KW-0238">DNA-binding</keyword>
<evidence type="ECO:0000256" key="1">
    <source>
        <dbReference type="ARBA" id="ARBA00001966"/>
    </source>
</evidence>
<comment type="subcellular location">
    <subcellularLocation>
        <location evidence="2">Nucleus</location>
    </subcellularLocation>
</comment>
<dbReference type="InterPro" id="IPR045028">
    <property type="entry name" value="DinG/Rad3-like"/>
</dbReference>
<evidence type="ECO:0000256" key="4">
    <source>
        <dbReference type="ARBA" id="ARBA00016387"/>
    </source>
</evidence>
<evidence type="ECO:0000256" key="18">
    <source>
        <dbReference type="ARBA" id="ARBA00044969"/>
    </source>
</evidence>
<keyword evidence="15" id="KW-0539">Nucleus</keyword>
<dbReference type="OrthoDB" id="267079at2759"/>
<comment type="caution">
    <text evidence="25">The sequence shown here is derived from an EMBL/GenBank/DDBJ whole genome shotgun (WGS) entry which is preliminary data.</text>
</comment>
<dbReference type="PANTHER" id="PTHR11472">
    <property type="entry name" value="DNA REPAIR DEAD HELICASE RAD3/XP-D SUBFAMILY MEMBER"/>
    <property type="match status" value="1"/>
</dbReference>
<dbReference type="GO" id="GO:0051536">
    <property type="term" value="F:iron-sulfur cluster binding"/>
    <property type="evidence" value="ECO:0007669"/>
    <property type="project" value="UniProtKB-KW"/>
</dbReference>
<dbReference type="EC" id="5.6.2.3" evidence="18"/>
<dbReference type="GO" id="GO:0005634">
    <property type="term" value="C:nucleus"/>
    <property type="evidence" value="ECO:0007669"/>
    <property type="project" value="UniProtKB-SubCell"/>
</dbReference>
<dbReference type="GO" id="GO:0016818">
    <property type="term" value="F:hydrolase activity, acting on acid anhydrides, in phosphorus-containing anhydrides"/>
    <property type="evidence" value="ECO:0007669"/>
    <property type="project" value="InterPro"/>
</dbReference>
<evidence type="ECO:0000256" key="22">
    <source>
        <dbReference type="ARBA" id="ARBA00048954"/>
    </source>
</evidence>
<dbReference type="AlphaFoldDB" id="A0A4U0X4V9"/>
<comment type="function">
    <text evidence="21">ATP-dependent DNA helicase important for chromosome transmission and normal cell cycle progression in G(2)/M. May have a role in changing DNA topology to allow the loading of proteins involved in maintaining sister chromatid cohesion in the vicinity of the centromeres. Has a specific role in chromosome segregation during meiosis II.</text>
</comment>
<evidence type="ECO:0000256" key="23">
    <source>
        <dbReference type="SAM" id="MobiDB-lite"/>
    </source>
</evidence>
<keyword evidence="10" id="KW-0067">ATP-binding</keyword>
<name>A0A4U0X4V9_9PEZI</name>
<evidence type="ECO:0000256" key="14">
    <source>
        <dbReference type="ARBA" id="ARBA00023235"/>
    </source>
</evidence>
<keyword evidence="26" id="KW-1185">Reference proteome</keyword>
<evidence type="ECO:0000256" key="19">
    <source>
        <dbReference type="ARBA" id="ARBA00044998"/>
    </source>
</evidence>
<dbReference type="FunFam" id="3.40.50.300:FF:002774">
    <property type="entry name" value="ATP-dependent DNA helicase chl1"/>
    <property type="match status" value="1"/>
</dbReference>
<feature type="region of interest" description="Disordered" evidence="23">
    <location>
        <begin position="84"/>
        <end position="114"/>
    </location>
</feature>
<evidence type="ECO:0000256" key="5">
    <source>
        <dbReference type="ARBA" id="ARBA00017386"/>
    </source>
</evidence>
<dbReference type="InterPro" id="IPR010614">
    <property type="entry name" value="RAD3-like_helicase_DEAD"/>
</dbReference>
<dbReference type="PROSITE" id="PS00690">
    <property type="entry name" value="DEAH_ATP_HELICASE"/>
    <property type="match status" value="1"/>
</dbReference>
<evidence type="ECO:0000256" key="20">
    <source>
        <dbReference type="ARBA" id="ARBA00045008"/>
    </source>
</evidence>
<evidence type="ECO:0000256" key="3">
    <source>
        <dbReference type="ARBA" id="ARBA00008435"/>
    </source>
</evidence>
<evidence type="ECO:0000256" key="6">
    <source>
        <dbReference type="ARBA" id="ARBA00022723"/>
    </source>
</evidence>
<evidence type="ECO:0000256" key="10">
    <source>
        <dbReference type="ARBA" id="ARBA00022840"/>
    </source>
</evidence>
<dbReference type="EMBL" id="NAJN01000729">
    <property type="protein sequence ID" value="TKA69455.1"/>
    <property type="molecule type" value="Genomic_DNA"/>
</dbReference>
<evidence type="ECO:0000256" key="2">
    <source>
        <dbReference type="ARBA" id="ARBA00004123"/>
    </source>
</evidence>
<dbReference type="PROSITE" id="PS51193">
    <property type="entry name" value="HELICASE_ATP_BIND_2"/>
    <property type="match status" value="1"/>
</dbReference>
<evidence type="ECO:0000256" key="17">
    <source>
        <dbReference type="ARBA" id="ARBA00029709"/>
    </source>
</evidence>
<organism evidence="25 26">
    <name type="scientific">Cryomyces minteri</name>
    <dbReference type="NCBI Taxonomy" id="331657"/>
    <lineage>
        <taxon>Eukaryota</taxon>
        <taxon>Fungi</taxon>
        <taxon>Dikarya</taxon>
        <taxon>Ascomycota</taxon>
        <taxon>Pezizomycotina</taxon>
        <taxon>Dothideomycetes</taxon>
        <taxon>Dothideomycetes incertae sedis</taxon>
        <taxon>Cryomyces</taxon>
    </lineage>
</organism>
<evidence type="ECO:0000259" key="24">
    <source>
        <dbReference type="PROSITE" id="PS51193"/>
    </source>
</evidence>
<sequence length="398" mass="44519">MIQVANFVTCIPSMKGKSLSLICGSLTWLRDHKRKVFEEGLTPVAGDDEEPDWMLEHARKEKRRNALQQRADLETRLAKIRAKEKRVKERYQNGEPQQKRPKTTPGGKVSEEEDDEAQFVLDDYDSDENSVQKAATNVSTDFGISAETQALMKKLGIGVGDAPAEEEAELEDELKIFFCSRTHSQLSQFAGELRRVKLPPAIPPDPSGEETKIETGLEEEVKHLTLGSRKNLCINPKVLKLGSATAINERCLELQQPGTSADHKCAYLPTKETEALVNDFRDHALAKIRDIEDLGMLGKRLGVCPYYASRPTIKPSEIVTLPYPLLLQKSAREALGLSLKGHVIIIDEAHNLMDAIAGIYSISVSLAQLQRSRAQIGMYLQKFRNRLKGKNRVYVTQT</sequence>
<comment type="similarity">
    <text evidence="3">Belongs to the DEAD box helicase family. DEAH subfamily. DDX11/CHL1 sub-subfamily.</text>
</comment>
<dbReference type="InterPro" id="IPR006554">
    <property type="entry name" value="Helicase-like_DEXD_c2"/>
</dbReference>
<dbReference type="Gene3D" id="3.40.50.300">
    <property type="entry name" value="P-loop containing nucleotide triphosphate hydrolases"/>
    <property type="match status" value="1"/>
</dbReference>
<evidence type="ECO:0000313" key="25">
    <source>
        <dbReference type="EMBL" id="TKA69455.1"/>
    </source>
</evidence>
<keyword evidence="7" id="KW-0547">Nucleotide-binding</keyword>
<comment type="catalytic activity">
    <reaction evidence="22">
        <text>ATP + H2O = ADP + phosphate + H(+)</text>
        <dbReference type="Rhea" id="RHEA:13065"/>
        <dbReference type="ChEBI" id="CHEBI:15377"/>
        <dbReference type="ChEBI" id="CHEBI:15378"/>
        <dbReference type="ChEBI" id="CHEBI:30616"/>
        <dbReference type="ChEBI" id="CHEBI:43474"/>
        <dbReference type="ChEBI" id="CHEBI:456216"/>
        <dbReference type="EC" id="5.6.2.3"/>
    </reaction>
</comment>
<proteinExistence type="inferred from homology"/>
<dbReference type="PANTHER" id="PTHR11472:SF41">
    <property type="entry name" value="ATP-DEPENDENT DNA HELICASE DDX11-RELATED"/>
    <property type="match status" value="1"/>
</dbReference>
<reference evidence="25 26" key="1">
    <citation type="submission" date="2017-03" db="EMBL/GenBank/DDBJ databases">
        <title>Genomes of endolithic fungi from Antarctica.</title>
        <authorList>
            <person name="Coleine C."/>
            <person name="Masonjones S."/>
            <person name="Stajich J.E."/>
        </authorList>
    </citation>
    <scope>NUCLEOTIDE SEQUENCE [LARGE SCALE GENOMIC DNA]</scope>
    <source>
        <strain evidence="25 26">CCFEE 5187</strain>
    </source>
</reference>
<comment type="cofactor">
    <cofactor evidence="1">
        <name>[4Fe-4S] cluster</name>
        <dbReference type="ChEBI" id="CHEBI:49883"/>
    </cofactor>
</comment>
<keyword evidence="12" id="KW-0411">Iron-sulfur</keyword>
<dbReference type="InterPro" id="IPR014013">
    <property type="entry name" value="Helic_SF1/SF2_ATP-bd_DinG/Rad3"/>
</dbReference>
<dbReference type="Pfam" id="PF06733">
    <property type="entry name" value="DEAD_2"/>
    <property type="match status" value="1"/>
</dbReference>
<dbReference type="Proteomes" id="UP000308768">
    <property type="component" value="Unassembled WGS sequence"/>
</dbReference>
<evidence type="ECO:0000256" key="7">
    <source>
        <dbReference type="ARBA" id="ARBA00022741"/>
    </source>
</evidence>
<evidence type="ECO:0000256" key="15">
    <source>
        <dbReference type="ARBA" id="ARBA00023242"/>
    </source>
</evidence>
<feature type="non-terminal residue" evidence="25">
    <location>
        <position position="398"/>
    </location>
</feature>
<keyword evidence="11" id="KW-0408">Iron</keyword>
<dbReference type="GO" id="GO:0034085">
    <property type="term" value="P:establishment of sister chromatid cohesion"/>
    <property type="evidence" value="ECO:0007669"/>
    <property type="project" value="TreeGrafter"/>
</dbReference>
<dbReference type="SMART" id="SM00488">
    <property type="entry name" value="DEXDc2"/>
    <property type="match status" value="1"/>
</dbReference>
<keyword evidence="16" id="KW-0131">Cell cycle</keyword>
<keyword evidence="6" id="KW-0479">Metal-binding</keyword>
<dbReference type="GO" id="GO:0005524">
    <property type="term" value="F:ATP binding"/>
    <property type="evidence" value="ECO:0007669"/>
    <property type="project" value="UniProtKB-KW"/>
</dbReference>
<dbReference type="GO" id="GO:0046872">
    <property type="term" value="F:metal ion binding"/>
    <property type="evidence" value="ECO:0007669"/>
    <property type="project" value="UniProtKB-KW"/>
</dbReference>
<keyword evidence="8" id="KW-0378">Hydrolase</keyword>
<protein>
    <recommendedName>
        <fullName evidence="5">ATP-dependent DNA helicase CHL1</fullName>
        <ecNumber evidence="18">5.6.2.3</ecNumber>
    </recommendedName>
    <alternativeName>
        <fullName evidence="4">ATP-dependent DNA helicase chl1</fullName>
    </alternativeName>
    <alternativeName>
        <fullName evidence="17">Chromosome loss protein 1</fullName>
    </alternativeName>
    <alternativeName>
        <fullName evidence="19 20">DNA 5'-3' helicase CHL1</fullName>
    </alternativeName>
</protein>
<evidence type="ECO:0000256" key="16">
    <source>
        <dbReference type="ARBA" id="ARBA00023306"/>
    </source>
</evidence>
<evidence type="ECO:0000256" key="11">
    <source>
        <dbReference type="ARBA" id="ARBA00023004"/>
    </source>
</evidence>
<dbReference type="STRING" id="331657.A0A4U0X4V9"/>
<accession>A0A4U0X4V9</accession>
<feature type="domain" description="Helicase ATP-binding" evidence="24">
    <location>
        <begin position="1"/>
        <end position="398"/>
    </location>
</feature>
<dbReference type="GO" id="GO:0043139">
    <property type="term" value="F:5'-3' DNA helicase activity"/>
    <property type="evidence" value="ECO:0007669"/>
    <property type="project" value="UniProtKB-EC"/>
</dbReference>
<dbReference type="InterPro" id="IPR027417">
    <property type="entry name" value="P-loop_NTPase"/>
</dbReference>
<dbReference type="InterPro" id="IPR002464">
    <property type="entry name" value="DNA/RNA_helicase_DEAH_CS"/>
</dbReference>
<gene>
    <name evidence="25" type="ORF">B0A49_07871</name>
</gene>
<keyword evidence="14" id="KW-0413">Isomerase</keyword>
<evidence type="ECO:0000256" key="13">
    <source>
        <dbReference type="ARBA" id="ARBA00023125"/>
    </source>
</evidence>
<evidence type="ECO:0000256" key="8">
    <source>
        <dbReference type="ARBA" id="ARBA00022801"/>
    </source>
</evidence>
<evidence type="ECO:0000313" key="26">
    <source>
        <dbReference type="Proteomes" id="UP000308768"/>
    </source>
</evidence>
<evidence type="ECO:0000256" key="9">
    <source>
        <dbReference type="ARBA" id="ARBA00022806"/>
    </source>
</evidence>
<dbReference type="GO" id="GO:0003677">
    <property type="term" value="F:DNA binding"/>
    <property type="evidence" value="ECO:0007669"/>
    <property type="project" value="UniProtKB-KW"/>
</dbReference>
<keyword evidence="9" id="KW-0347">Helicase</keyword>
<evidence type="ECO:0000256" key="21">
    <source>
        <dbReference type="ARBA" id="ARBA00045702"/>
    </source>
</evidence>